<gene>
    <name evidence="1" type="ORF">LX15_005373</name>
</gene>
<comment type="caution">
    <text evidence="1">The sequence shown here is derived from an EMBL/GenBank/DDBJ whole genome shotgun (WGS) entry which is preliminary data.</text>
</comment>
<sequence>MPRHVTITGARALAEQDAARLDVVFAGYLNLFARPDAHVYLGSATGIDTLALEWLAVHSPAAISVVVPRTVADQPDLAAETIRTRRERGRLTHVVELGADHLGAPARLVVPL</sequence>
<dbReference type="Proteomes" id="UP001205311">
    <property type="component" value="Unassembled WGS sequence"/>
</dbReference>
<protein>
    <submittedName>
        <fullName evidence="1">Uncharacterized protein</fullName>
    </submittedName>
</protein>
<evidence type="ECO:0000313" key="2">
    <source>
        <dbReference type="Proteomes" id="UP001205311"/>
    </source>
</evidence>
<evidence type="ECO:0000313" key="1">
    <source>
        <dbReference type="EMBL" id="MCP2261647.1"/>
    </source>
</evidence>
<accession>A0ABT1I1J1</accession>
<organism evidence="1 2">
    <name type="scientific">Streptoalloteichus tenebrarius (strain ATCC 17920 / DSM 40477 / JCM 4838 / CBS 697.72 / NBRC 16177 / NCIMB 11028 / NRRL B-12390 / A12253. 1 / ISP 5477)</name>
    <name type="common">Streptomyces tenebrarius</name>
    <dbReference type="NCBI Taxonomy" id="1933"/>
    <lineage>
        <taxon>Bacteria</taxon>
        <taxon>Bacillati</taxon>
        <taxon>Actinomycetota</taxon>
        <taxon>Actinomycetes</taxon>
        <taxon>Pseudonocardiales</taxon>
        <taxon>Pseudonocardiaceae</taxon>
        <taxon>Streptoalloteichus</taxon>
    </lineage>
</organism>
<proteinExistence type="predicted"/>
<keyword evidence="2" id="KW-1185">Reference proteome</keyword>
<name>A0ABT1I1J1_STRSD</name>
<reference evidence="1 2" key="1">
    <citation type="submission" date="2022-06" db="EMBL/GenBank/DDBJ databases">
        <title>Genomic Encyclopedia of Archaeal and Bacterial Type Strains, Phase II (KMG-II): from individual species to whole genera.</title>
        <authorList>
            <person name="Goeker M."/>
        </authorList>
    </citation>
    <scope>NUCLEOTIDE SEQUENCE [LARGE SCALE GENOMIC DNA]</scope>
    <source>
        <strain evidence="1 2">DSM 40477</strain>
    </source>
</reference>
<dbReference type="EMBL" id="JAMTCP010000046">
    <property type="protein sequence ID" value="MCP2261647.1"/>
    <property type="molecule type" value="Genomic_DNA"/>
</dbReference>